<sequence length="126" mass="14555">MKPVYEQHKIAPEVVQNHASRLTLYLLVVCQSLHHPLHHHTVPFPFYSHFRRHHQSVHPESLQFLMYIIGWWSCISRRGAALAANWSEGTVNDERNAYGLNRLLFYLFNGSSSPSYGDVIIKATLT</sequence>
<gene>
    <name evidence="1" type="ORF">DICVIV_09819</name>
</gene>
<organism evidence="1 2">
    <name type="scientific">Dictyocaulus viviparus</name>
    <name type="common">Bovine lungworm</name>
    <dbReference type="NCBI Taxonomy" id="29172"/>
    <lineage>
        <taxon>Eukaryota</taxon>
        <taxon>Metazoa</taxon>
        <taxon>Ecdysozoa</taxon>
        <taxon>Nematoda</taxon>
        <taxon>Chromadorea</taxon>
        <taxon>Rhabditida</taxon>
        <taxon>Rhabditina</taxon>
        <taxon>Rhabditomorpha</taxon>
        <taxon>Strongyloidea</taxon>
        <taxon>Metastrongylidae</taxon>
        <taxon>Dictyocaulus</taxon>
    </lineage>
</organism>
<protein>
    <submittedName>
        <fullName evidence="1">Uncharacterized protein</fullName>
    </submittedName>
</protein>
<accession>A0A0D8XP55</accession>
<reference evidence="2" key="2">
    <citation type="journal article" date="2016" name="Sci. Rep.">
        <title>Dictyocaulus viviparus genome, variome and transcriptome elucidate lungworm biology and support future intervention.</title>
        <authorList>
            <person name="McNulty S.N."/>
            <person name="Strube C."/>
            <person name="Rosa B.A."/>
            <person name="Martin J.C."/>
            <person name="Tyagi R."/>
            <person name="Choi Y.J."/>
            <person name="Wang Q."/>
            <person name="Hallsworth Pepin K."/>
            <person name="Zhang X."/>
            <person name="Ozersky P."/>
            <person name="Wilson R.K."/>
            <person name="Sternberg P.W."/>
            <person name="Gasser R.B."/>
            <person name="Mitreva M."/>
        </authorList>
    </citation>
    <scope>NUCLEOTIDE SEQUENCE [LARGE SCALE GENOMIC DNA]</scope>
    <source>
        <strain evidence="2">HannoverDv2000</strain>
    </source>
</reference>
<reference evidence="1 2" key="1">
    <citation type="submission" date="2013-11" db="EMBL/GenBank/DDBJ databases">
        <title>Draft genome of the bovine lungworm Dictyocaulus viviparus.</title>
        <authorList>
            <person name="Mitreva M."/>
        </authorList>
    </citation>
    <scope>NUCLEOTIDE SEQUENCE [LARGE SCALE GENOMIC DNA]</scope>
    <source>
        <strain evidence="1 2">HannoverDv2000</strain>
    </source>
</reference>
<proteinExistence type="predicted"/>
<dbReference type="Proteomes" id="UP000053766">
    <property type="component" value="Unassembled WGS sequence"/>
</dbReference>
<keyword evidence="2" id="KW-1185">Reference proteome</keyword>
<evidence type="ECO:0000313" key="1">
    <source>
        <dbReference type="EMBL" id="KJH44161.1"/>
    </source>
</evidence>
<name>A0A0D8XP55_DICVI</name>
<evidence type="ECO:0000313" key="2">
    <source>
        <dbReference type="Proteomes" id="UP000053766"/>
    </source>
</evidence>
<dbReference type="AlphaFoldDB" id="A0A0D8XP55"/>
<dbReference type="EMBL" id="KN716494">
    <property type="protein sequence ID" value="KJH44161.1"/>
    <property type="molecule type" value="Genomic_DNA"/>
</dbReference>